<feature type="binding site" evidence="6">
    <location>
        <position position="24"/>
    </location>
    <ligand>
        <name>Ca(2+)</name>
        <dbReference type="ChEBI" id="CHEBI:29108"/>
        <label>1</label>
    </ligand>
</feature>
<dbReference type="PRINTS" id="PR01814">
    <property type="entry name" value="ANNEXINPLANT"/>
</dbReference>
<dbReference type="GO" id="GO:0005509">
    <property type="term" value="F:calcium ion binding"/>
    <property type="evidence" value="ECO:0007669"/>
    <property type="project" value="InterPro"/>
</dbReference>
<comment type="caution">
    <text evidence="8">The sequence shown here is derived from an EMBL/GenBank/DDBJ whole genome shotgun (WGS) entry which is preliminary data.</text>
</comment>
<dbReference type="FunFam" id="1.10.220.10:FF:000009">
    <property type="entry name" value="Annexin"/>
    <property type="match status" value="1"/>
</dbReference>
<feature type="binding site" evidence="6">
    <location>
        <position position="29"/>
    </location>
    <ligand>
        <name>Ca(2+)</name>
        <dbReference type="ChEBI" id="CHEBI:29108"/>
        <label>1</label>
    </ligand>
</feature>
<evidence type="ECO:0000256" key="6">
    <source>
        <dbReference type="PIRSR" id="PIRSR609118-1"/>
    </source>
</evidence>
<organism evidence="8 9">
    <name type="scientific">Linum tenue</name>
    <dbReference type="NCBI Taxonomy" id="586396"/>
    <lineage>
        <taxon>Eukaryota</taxon>
        <taxon>Viridiplantae</taxon>
        <taxon>Streptophyta</taxon>
        <taxon>Embryophyta</taxon>
        <taxon>Tracheophyta</taxon>
        <taxon>Spermatophyta</taxon>
        <taxon>Magnoliopsida</taxon>
        <taxon>eudicotyledons</taxon>
        <taxon>Gunneridae</taxon>
        <taxon>Pentapetalae</taxon>
        <taxon>rosids</taxon>
        <taxon>fabids</taxon>
        <taxon>Malpighiales</taxon>
        <taxon>Linaceae</taxon>
        <taxon>Linum</taxon>
    </lineage>
</organism>
<dbReference type="GO" id="GO:0009414">
    <property type="term" value="P:response to water deprivation"/>
    <property type="evidence" value="ECO:0007669"/>
    <property type="project" value="TreeGrafter"/>
</dbReference>
<comment type="similarity">
    <text evidence="7">Belongs to the annexin family.</text>
</comment>
<gene>
    <name evidence="8" type="ORF">LITE_LOCUS18333</name>
</gene>
<evidence type="ECO:0000256" key="3">
    <source>
        <dbReference type="ARBA" id="ARBA00022837"/>
    </source>
</evidence>
<dbReference type="PANTHER" id="PTHR10502:SF206">
    <property type="entry name" value="ANNEXIN"/>
    <property type="match status" value="1"/>
</dbReference>
<dbReference type="GO" id="GO:0009408">
    <property type="term" value="P:response to heat"/>
    <property type="evidence" value="ECO:0007669"/>
    <property type="project" value="TreeGrafter"/>
</dbReference>
<keyword evidence="3 6" id="KW-0106">Calcium</keyword>
<dbReference type="GO" id="GO:0005544">
    <property type="term" value="F:calcium-dependent phospholipid binding"/>
    <property type="evidence" value="ECO:0007669"/>
    <property type="project" value="UniProtKB-KW"/>
</dbReference>
<dbReference type="InterPro" id="IPR001464">
    <property type="entry name" value="Annexin"/>
</dbReference>
<keyword evidence="5 7" id="KW-0111">Calcium/phospholipid-binding</keyword>
<sequence length="319" mass="35780">MASLKVPAKVPLPSEDAEQLHKAFQAGWGTDEAKIISILSHRNAAQRALIRKAYLEAYGEDLIVALRNEISGDFESCVTLWTIEPSERDALLAHEAVAKKANSSYWVVMEIACTRSSDDLFKVRQAYHARYKKSLEEDVMDQAKGEFRKLLAPLLTAFRYEEGNEVDLSLAKSEAKILHDKIAAKAYGDDEIIRILSTRSKPQLNATLNQYNDAFGSSITKHLKDDPKDEYLKLLRAAIKCLTYPEKYFEKVLRLSMKGFGTDECSLTRVVVTRAEVDMQRIKEEYHRRNSVTLESAISGDTSGDYAAMLLALVGHGDA</sequence>
<evidence type="ECO:0000313" key="8">
    <source>
        <dbReference type="EMBL" id="CAI0420287.1"/>
    </source>
</evidence>
<dbReference type="GO" id="GO:0001786">
    <property type="term" value="F:phosphatidylserine binding"/>
    <property type="evidence" value="ECO:0007669"/>
    <property type="project" value="TreeGrafter"/>
</dbReference>
<dbReference type="GO" id="GO:0009409">
    <property type="term" value="P:response to cold"/>
    <property type="evidence" value="ECO:0007669"/>
    <property type="project" value="TreeGrafter"/>
</dbReference>
<dbReference type="GO" id="GO:0009651">
    <property type="term" value="P:response to salt stress"/>
    <property type="evidence" value="ECO:0007669"/>
    <property type="project" value="TreeGrafter"/>
</dbReference>
<reference evidence="8" key="1">
    <citation type="submission" date="2022-08" db="EMBL/GenBank/DDBJ databases">
        <authorList>
            <person name="Gutierrez-Valencia J."/>
        </authorList>
    </citation>
    <scope>NUCLEOTIDE SEQUENCE</scope>
</reference>
<proteinExistence type="inferred from homology"/>
<dbReference type="Gene3D" id="1.10.220.10">
    <property type="entry name" value="Annexin"/>
    <property type="match status" value="4"/>
</dbReference>
<dbReference type="InterPro" id="IPR018252">
    <property type="entry name" value="Annexin_repeat_CS"/>
</dbReference>
<dbReference type="InterPro" id="IPR009118">
    <property type="entry name" value="AnnexinD_plant"/>
</dbReference>
<dbReference type="FunFam" id="1.10.220.10:FF:000006">
    <property type="entry name" value="Annexin"/>
    <property type="match status" value="1"/>
</dbReference>
<feature type="binding site" evidence="6">
    <location>
        <position position="27"/>
    </location>
    <ligand>
        <name>Ca(2+)</name>
        <dbReference type="ChEBI" id="CHEBI:29108"/>
        <label>1</label>
    </ligand>
</feature>
<dbReference type="Pfam" id="PF00191">
    <property type="entry name" value="Annexin"/>
    <property type="match status" value="4"/>
</dbReference>
<keyword evidence="4 7" id="KW-0041">Annexin</keyword>
<evidence type="ECO:0000256" key="7">
    <source>
        <dbReference type="RuleBase" id="RU003540"/>
    </source>
</evidence>
<dbReference type="EMBL" id="CAMGYJ010000005">
    <property type="protein sequence ID" value="CAI0420287.1"/>
    <property type="molecule type" value="Genomic_DNA"/>
</dbReference>
<dbReference type="PROSITE" id="PS00223">
    <property type="entry name" value="ANNEXIN_1"/>
    <property type="match status" value="1"/>
</dbReference>
<dbReference type="SUPFAM" id="SSF47874">
    <property type="entry name" value="Annexin"/>
    <property type="match status" value="1"/>
</dbReference>
<dbReference type="InterPro" id="IPR037104">
    <property type="entry name" value="Annexin_sf"/>
</dbReference>
<keyword evidence="1 6" id="KW-0479">Metal-binding</keyword>
<dbReference type="PANTHER" id="PTHR10502">
    <property type="entry name" value="ANNEXIN"/>
    <property type="match status" value="1"/>
</dbReference>
<evidence type="ECO:0000313" key="9">
    <source>
        <dbReference type="Proteomes" id="UP001154282"/>
    </source>
</evidence>
<keyword evidence="9" id="KW-1185">Reference proteome</keyword>
<comment type="domain">
    <text evidence="7">A pair of annexin repeats may form one binding site for calcium and phospholipid.</text>
</comment>
<dbReference type="FunFam" id="1.10.220.10:FF:000001">
    <property type="entry name" value="Annexin"/>
    <property type="match status" value="1"/>
</dbReference>
<keyword evidence="2 7" id="KW-0677">Repeat</keyword>
<dbReference type="AlphaFoldDB" id="A0AAV0KEY9"/>
<feature type="binding site" evidence="6">
    <location>
        <position position="301"/>
    </location>
    <ligand>
        <name>Ca(2+)</name>
        <dbReference type="ChEBI" id="CHEBI:29108"/>
        <label>1</label>
    </ligand>
</feature>
<dbReference type="InterPro" id="IPR018502">
    <property type="entry name" value="Annexin_repeat"/>
</dbReference>
<protein>
    <recommendedName>
        <fullName evidence="7">Annexin</fullName>
    </recommendedName>
</protein>
<dbReference type="GO" id="GO:0005886">
    <property type="term" value="C:plasma membrane"/>
    <property type="evidence" value="ECO:0007669"/>
    <property type="project" value="TreeGrafter"/>
</dbReference>
<dbReference type="PRINTS" id="PR00196">
    <property type="entry name" value="ANNEXIN"/>
</dbReference>
<feature type="binding site" evidence="6">
    <location>
        <position position="302"/>
    </location>
    <ligand>
        <name>Ca(2+)</name>
        <dbReference type="ChEBI" id="CHEBI:29108"/>
        <label>1</label>
    </ligand>
</feature>
<dbReference type="FunFam" id="1.10.220.10:FF:000008">
    <property type="entry name" value="Annexin"/>
    <property type="match status" value="1"/>
</dbReference>
<evidence type="ECO:0000256" key="2">
    <source>
        <dbReference type="ARBA" id="ARBA00022737"/>
    </source>
</evidence>
<feature type="binding site" evidence="6">
    <location>
        <position position="69"/>
    </location>
    <ligand>
        <name>Ca(2+)</name>
        <dbReference type="ChEBI" id="CHEBI:29108"/>
        <label>1</label>
    </ligand>
</feature>
<dbReference type="SMART" id="SM00335">
    <property type="entry name" value="ANX"/>
    <property type="match status" value="4"/>
</dbReference>
<dbReference type="GO" id="GO:0005737">
    <property type="term" value="C:cytoplasm"/>
    <property type="evidence" value="ECO:0007669"/>
    <property type="project" value="TreeGrafter"/>
</dbReference>
<feature type="binding site" evidence="6">
    <location>
        <position position="261"/>
    </location>
    <ligand>
        <name>Ca(2+)</name>
        <dbReference type="ChEBI" id="CHEBI:29108"/>
        <label>1</label>
    </ligand>
</feature>
<evidence type="ECO:0000256" key="5">
    <source>
        <dbReference type="ARBA" id="ARBA00023302"/>
    </source>
</evidence>
<evidence type="ECO:0000256" key="4">
    <source>
        <dbReference type="ARBA" id="ARBA00023216"/>
    </source>
</evidence>
<dbReference type="Proteomes" id="UP001154282">
    <property type="component" value="Unassembled WGS sequence"/>
</dbReference>
<evidence type="ECO:0000256" key="1">
    <source>
        <dbReference type="ARBA" id="ARBA00022723"/>
    </source>
</evidence>
<name>A0AAV0KEY9_9ROSI</name>
<accession>A0AAV0KEY9</accession>
<dbReference type="PROSITE" id="PS51897">
    <property type="entry name" value="ANNEXIN_2"/>
    <property type="match status" value="4"/>
</dbReference>